<accession>A0AAV9ZQ55</accession>
<dbReference type="Proteomes" id="UP001362999">
    <property type="component" value="Unassembled WGS sequence"/>
</dbReference>
<comment type="caution">
    <text evidence="2">The sequence shown here is derived from an EMBL/GenBank/DDBJ whole genome shotgun (WGS) entry which is preliminary data.</text>
</comment>
<name>A0AAV9ZQ55_9AGAR</name>
<protein>
    <submittedName>
        <fullName evidence="2">Uncharacterized protein</fullName>
    </submittedName>
</protein>
<reference evidence="2 3" key="1">
    <citation type="journal article" date="2024" name="J Genomics">
        <title>Draft genome sequencing and assembly of Favolaschia claudopus CIRM-BRFM 2984 isolated from oak limbs.</title>
        <authorList>
            <person name="Navarro D."/>
            <person name="Drula E."/>
            <person name="Chaduli D."/>
            <person name="Cazenave R."/>
            <person name="Ahrendt S."/>
            <person name="Wang J."/>
            <person name="Lipzen A."/>
            <person name="Daum C."/>
            <person name="Barry K."/>
            <person name="Grigoriev I.V."/>
            <person name="Favel A."/>
            <person name="Rosso M.N."/>
            <person name="Martin F."/>
        </authorList>
    </citation>
    <scope>NUCLEOTIDE SEQUENCE [LARGE SCALE GENOMIC DNA]</scope>
    <source>
        <strain evidence="2 3">CIRM-BRFM 2984</strain>
    </source>
</reference>
<proteinExistence type="predicted"/>
<organism evidence="2 3">
    <name type="scientific">Favolaschia claudopus</name>
    <dbReference type="NCBI Taxonomy" id="2862362"/>
    <lineage>
        <taxon>Eukaryota</taxon>
        <taxon>Fungi</taxon>
        <taxon>Dikarya</taxon>
        <taxon>Basidiomycota</taxon>
        <taxon>Agaricomycotina</taxon>
        <taxon>Agaricomycetes</taxon>
        <taxon>Agaricomycetidae</taxon>
        <taxon>Agaricales</taxon>
        <taxon>Marasmiineae</taxon>
        <taxon>Mycenaceae</taxon>
        <taxon>Favolaschia</taxon>
    </lineage>
</organism>
<evidence type="ECO:0000313" key="3">
    <source>
        <dbReference type="Proteomes" id="UP001362999"/>
    </source>
</evidence>
<evidence type="ECO:0000313" key="1">
    <source>
        <dbReference type="EMBL" id="KAK6987988.1"/>
    </source>
</evidence>
<evidence type="ECO:0000313" key="2">
    <source>
        <dbReference type="EMBL" id="KAK6988466.1"/>
    </source>
</evidence>
<dbReference type="EMBL" id="JAWWNJ010000122">
    <property type="protein sequence ID" value="KAK6988466.1"/>
    <property type="molecule type" value="Genomic_DNA"/>
</dbReference>
<keyword evidence="3" id="KW-1185">Reference proteome</keyword>
<dbReference type="EMBL" id="JAWWNJ010000127">
    <property type="protein sequence ID" value="KAK6987988.1"/>
    <property type="molecule type" value="Genomic_DNA"/>
</dbReference>
<sequence>MAPLFRHVTFSLSHSPTSSHLHLIKPLRSSQASQLKYALQRPRSCMDLAAWSIFCRGVVASHPMLANHILILVNEIPRAIPCDAVLSSASGSGLGWLVRCLCPLILWYVEALVGGRHNVQLGPPWEPGAYWVNANRFLDVQMSSAGGRPTFDGLSSELDQSAELLQNGGVE</sequence>
<dbReference type="AlphaFoldDB" id="A0AAV9ZQ55"/>
<gene>
    <name evidence="2" type="ORF">R3P38DRAFT_3228740</name>
    <name evidence="1" type="ORF">R3P38DRAFT_3229885</name>
</gene>